<evidence type="ECO:0000313" key="2">
    <source>
        <dbReference type="EMBL" id="KOF18494.1"/>
    </source>
</evidence>
<evidence type="ECO:0008006" key="4">
    <source>
        <dbReference type="Google" id="ProtNLM"/>
    </source>
</evidence>
<dbReference type="OrthoDB" id="8334727at2"/>
<dbReference type="PATRIC" id="fig|106592.7.peg.7078"/>
<keyword evidence="1" id="KW-0812">Transmembrane</keyword>
<evidence type="ECO:0000313" key="3">
    <source>
        <dbReference type="Proteomes" id="UP000037425"/>
    </source>
</evidence>
<sequence length="168" mass="18357">MNSIFRVTGGAQVDDRWFPKNYFLVSILLVGFLIGVDLFDAPIHNGDIDDILRALQVQALLQDGGWLNPTIPGIHMPEPYISPWSRLVDLPYALIALTLQSTLGQDGALTVAFFVWPAIMAVLFCIGFVGVLGRIAPGRGEPSPAISVIIFFMPYAVWEFTPGGHTSD</sequence>
<dbReference type="AlphaFoldDB" id="A0A0L8BVG2"/>
<dbReference type="RefSeq" id="WP_053249453.1">
    <property type="nucleotide sequence ID" value="NZ_LGAP01000007.1"/>
</dbReference>
<organism evidence="2 3">
    <name type="scientific">Ensifer adhaerens</name>
    <name type="common">Sinorhizobium morelense</name>
    <dbReference type="NCBI Taxonomy" id="106592"/>
    <lineage>
        <taxon>Bacteria</taxon>
        <taxon>Pseudomonadati</taxon>
        <taxon>Pseudomonadota</taxon>
        <taxon>Alphaproteobacteria</taxon>
        <taxon>Hyphomicrobiales</taxon>
        <taxon>Rhizobiaceae</taxon>
        <taxon>Sinorhizobium/Ensifer group</taxon>
        <taxon>Ensifer</taxon>
    </lineage>
</organism>
<reference evidence="3" key="1">
    <citation type="submission" date="2015-07" db="EMBL/GenBank/DDBJ databases">
        <title>Whole genome sequence of an Ensifer adhaerens strain isolated from a cave pool in the Wind Cave National Park.</title>
        <authorList>
            <person name="Eng W.W.H."/>
            <person name="Gan H.M."/>
            <person name="Barton H.A."/>
            <person name="Savka M.A."/>
        </authorList>
    </citation>
    <scope>NUCLEOTIDE SEQUENCE [LARGE SCALE GENOMIC DNA]</scope>
    <source>
        <strain evidence="3">SD006</strain>
    </source>
</reference>
<feature type="transmembrane region" description="Helical" evidence="1">
    <location>
        <begin position="144"/>
        <end position="161"/>
    </location>
</feature>
<accession>A0A0L8BVG2</accession>
<dbReference type="EMBL" id="LGAP01000007">
    <property type="protein sequence ID" value="KOF18494.1"/>
    <property type="molecule type" value="Genomic_DNA"/>
</dbReference>
<feature type="transmembrane region" description="Helical" evidence="1">
    <location>
        <begin position="21"/>
        <end position="39"/>
    </location>
</feature>
<evidence type="ECO:0000256" key="1">
    <source>
        <dbReference type="SAM" id="Phobius"/>
    </source>
</evidence>
<proteinExistence type="predicted"/>
<protein>
    <recommendedName>
        <fullName evidence="4">Glycosyltransferase RgtA/B/C/D-like domain-containing protein</fullName>
    </recommendedName>
</protein>
<gene>
    <name evidence="2" type="ORF">AC244_14125</name>
</gene>
<name>A0A0L8BVG2_ENSAD</name>
<comment type="caution">
    <text evidence="2">The sequence shown here is derived from an EMBL/GenBank/DDBJ whole genome shotgun (WGS) entry which is preliminary data.</text>
</comment>
<dbReference type="Proteomes" id="UP000037425">
    <property type="component" value="Unassembled WGS sequence"/>
</dbReference>
<feature type="transmembrane region" description="Helical" evidence="1">
    <location>
        <begin position="108"/>
        <end position="132"/>
    </location>
</feature>
<keyword evidence="1" id="KW-0472">Membrane</keyword>
<keyword evidence="1" id="KW-1133">Transmembrane helix</keyword>